<accession>A0A128EMV2</accession>
<evidence type="ECO:0000256" key="1">
    <source>
        <dbReference type="ARBA" id="ARBA00004442"/>
    </source>
</evidence>
<proteinExistence type="predicted"/>
<dbReference type="InterPro" id="IPR050330">
    <property type="entry name" value="Bact_OuterMem_StrucFunc"/>
</dbReference>
<dbReference type="Proteomes" id="UP000069632">
    <property type="component" value="Unassembled WGS sequence"/>
</dbReference>
<dbReference type="PROSITE" id="PS51123">
    <property type="entry name" value="OMPA_2"/>
    <property type="match status" value="1"/>
</dbReference>
<evidence type="ECO:0000259" key="5">
    <source>
        <dbReference type="PROSITE" id="PS51123"/>
    </source>
</evidence>
<dbReference type="OrthoDB" id="5363386at2"/>
<reference evidence="6 7" key="1">
    <citation type="submission" date="2016-02" db="EMBL/GenBank/DDBJ databases">
        <authorList>
            <consortium name="Pathogen Informatics"/>
        </authorList>
    </citation>
    <scope>NUCLEOTIDE SEQUENCE [LARGE SCALE GENOMIC DNA]</scope>
    <source>
        <strain evidence="6 7">RC20</strain>
    </source>
</reference>
<dbReference type="Gene3D" id="3.30.1330.60">
    <property type="entry name" value="OmpA-like domain"/>
    <property type="match status" value="1"/>
</dbReference>
<dbReference type="RefSeq" id="WP_075493944.1">
    <property type="nucleotide sequence ID" value="NZ_CP053844.1"/>
</dbReference>
<organism evidence="6 7">
    <name type="scientific">Campylobacter geochelonis</name>
    <dbReference type="NCBI Taxonomy" id="1780362"/>
    <lineage>
        <taxon>Bacteria</taxon>
        <taxon>Pseudomonadati</taxon>
        <taxon>Campylobacterota</taxon>
        <taxon>Epsilonproteobacteria</taxon>
        <taxon>Campylobacterales</taxon>
        <taxon>Campylobacteraceae</taxon>
        <taxon>Campylobacter</taxon>
    </lineage>
</organism>
<dbReference type="InterPro" id="IPR006665">
    <property type="entry name" value="OmpA-like"/>
</dbReference>
<name>A0A128EMV2_9BACT</name>
<sequence length="192" mass="21200">MEAFIAMVIAIFGINLSVDKSEILLLDSNKTSAIVVNSKDKTQILQTPNSYIELSNIEAFASDKKVLSQDEVDKKYGNLIRSSIAPAKSYLIYFTDGTELTAKSASKLDEIKQAIKDAAPCEVSVIGHTDTYGSDELNTKVSRQRAQFVASLLSGLKIDKLDVTSFGEKNLLVKTPDEVKEPKNRRVEIQIR</sequence>
<dbReference type="SUPFAM" id="SSF103088">
    <property type="entry name" value="OmpA-like"/>
    <property type="match status" value="1"/>
</dbReference>
<dbReference type="PANTHER" id="PTHR30329">
    <property type="entry name" value="STATOR ELEMENT OF FLAGELLAR MOTOR COMPLEX"/>
    <property type="match status" value="1"/>
</dbReference>
<dbReference type="PRINTS" id="PR01021">
    <property type="entry name" value="OMPADOMAIN"/>
</dbReference>
<dbReference type="Pfam" id="PF00691">
    <property type="entry name" value="OmpA"/>
    <property type="match status" value="1"/>
</dbReference>
<evidence type="ECO:0000313" key="6">
    <source>
        <dbReference type="EMBL" id="CZE46174.1"/>
    </source>
</evidence>
<dbReference type="CDD" id="cd07185">
    <property type="entry name" value="OmpA_C-like"/>
    <property type="match status" value="1"/>
</dbReference>
<evidence type="ECO:0000313" key="7">
    <source>
        <dbReference type="Proteomes" id="UP000069632"/>
    </source>
</evidence>
<dbReference type="InterPro" id="IPR036737">
    <property type="entry name" value="OmpA-like_sf"/>
</dbReference>
<evidence type="ECO:0000256" key="2">
    <source>
        <dbReference type="ARBA" id="ARBA00023136"/>
    </source>
</evidence>
<evidence type="ECO:0000256" key="3">
    <source>
        <dbReference type="ARBA" id="ARBA00023237"/>
    </source>
</evidence>
<gene>
    <name evidence="6" type="ORF">ERS672216_00233</name>
</gene>
<dbReference type="GO" id="GO:0009279">
    <property type="term" value="C:cell outer membrane"/>
    <property type="evidence" value="ECO:0007669"/>
    <property type="project" value="UniProtKB-SubCell"/>
</dbReference>
<dbReference type="InterPro" id="IPR006664">
    <property type="entry name" value="OMP_bac"/>
</dbReference>
<dbReference type="PANTHER" id="PTHR30329:SF21">
    <property type="entry name" value="LIPOPROTEIN YIAD-RELATED"/>
    <property type="match status" value="1"/>
</dbReference>
<keyword evidence="2 4" id="KW-0472">Membrane</keyword>
<keyword evidence="7" id="KW-1185">Reference proteome</keyword>
<feature type="domain" description="OmpA-like" evidence="5">
    <location>
        <begin position="81"/>
        <end position="192"/>
    </location>
</feature>
<dbReference type="AlphaFoldDB" id="A0A128EMV2"/>
<dbReference type="EMBL" id="FIZP01000001">
    <property type="protein sequence ID" value="CZE46174.1"/>
    <property type="molecule type" value="Genomic_DNA"/>
</dbReference>
<comment type="subcellular location">
    <subcellularLocation>
        <location evidence="1">Cell outer membrane</location>
    </subcellularLocation>
</comment>
<evidence type="ECO:0000256" key="4">
    <source>
        <dbReference type="PROSITE-ProRule" id="PRU00473"/>
    </source>
</evidence>
<keyword evidence="3" id="KW-0998">Cell outer membrane</keyword>
<protein>
    <submittedName>
        <fullName evidence="6">Outer membrane fibronectin-binding protein</fullName>
    </submittedName>
</protein>